<organism evidence="1 2">
    <name type="scientific">Stentor coeruleus</name>
    <dbReference type="NCBI Taxonomy" id="5963"/>
    <lineage>
        <taxon>Eukaryota</taxon>
        <taxon>Sar</taxon>
        <taxon>Alveolata</taxon>
        <taxon>Ciliophora</taxon>
        <taxon>Postciliodesmatophora</taxon>
        <taxon>Heterotrichea</taxon>
        <taxon>Heterotrichida</taxon>
        <taxon>Stentoridae</taxon>
        <taxon>Stentor</taxon>
    </lineage>
</organism>
<evidence type="ECO:0000313" key="1">
    <source>
        <dbReference type="EMBL" id="OMJ80770.1"/>
    </source>
</evidence>
<gene>
    <name evidence="1" type="ORF">SteCoe_18877</name>
</gene>
<name>A0A1R2BVH4_9CILI</name>
<protein>
    <recommendedName>
        <fullName evidence="3">RING-type domain-containing protein</fullName>
    </recommendedName>
</protein>
<comment type="caution">
    <text evidence="1">The sequence shown here is derived from an EMBL/GenBank/DDBJ whole genome shotgun (WGS) entry which is preliminary data.</text>
</comment>
<accession>A0A1R2BVH4</accession>
<dbReference type="Proteomes" id="UP000187209">
    <property type="component" value="Unassembled WGS sequence"/>
</dbReference>
<keyword evidence="2" id="KW-1185">Reference proteome</keyword>
<dbReference type="AlphaFoldDB" id="A0A1R2BVH4"/>
<dbReference type="EMBL" id="MPUH01000408">
    <property type="protein sequence ID" value="OMJ80770.1"/>
    <property type="molecule type" value="Genomic_DNA"/>
</dbReference>
<evidence type="ECO:0008006" key="3">
    <source>
        <dbReference type="Google" id="ProtNLM"/>
    </source>
</evidence>
<sequence length="172" mass="20356">MEENTKYLLKPECSELKNEVPVKALIEELGKVIDPLVFADKVYKKFNELPIKIIRSKLIKNQEIKDIAQIFEGLMKCSFCSRKQIEITTVCNHKFCTKCFSKYLCIKEICDEDPRDSSISYKKIIFKCPNDNCYEITEFFMFDLIEAPRNLNEYRQKKHLDLFLEKMKKCSP</sequence>
<evidence type="ECO:0000313" key="2">
    <source>
        <dbReference type="Proteomes" id="UP000187209"/>
    </source>
</evidence>
<reference evidence="1 2" key="1">
    <citation type="submission" date="2016-11" db="EMBL/GenBank/DDBJ databases">
        <title>The macronuclear genome of Stentor coeruleus: a giant cell with tiny introns.</title>
        <authorList>
            <person name="Slabodnick M."/>
            <person name="Ruby J.G."/>
            <person name="Reiff S.B."/>
            <person name="Swart E.C."/>
            <person name="Gosai S."/>
            <person name="Prabakaran S."/>
            <person name="Witkowska E."/>
            <person name="Larue G.E."/>
            <person name="Fisher S."/>
            <person name="Freeman R.M."/>
            <person name="Gunawardena J."/>
            <person name="Chu W."/>
            <person name="Stover N.A."/>
            <person name="Gregory B.D."/>
            <person name="Nowacki M."/>
            <person name="Derisi J."/>
            <person name="Roy S.W."/>
            <person name="Marshall W.F."/>
            <person name="Sood P."/>
        </authorList>
    </citation>
    <scope>NUCLEOTIDE SEQUENCE [LARGE SCALE GENOMIC DNA]</scope>
    <source>
        <strain evidence="1">WM001</strain>
    </source>
</reference>
<proteinExistence type="predicted"/>